<protein>
    <recommendedName>
        <fullName evidence="3">HMG box domain-containing protein</fullName>
    </recommendedName>
</protein>
<dbReference type="Proteomes" id="UP000708148">
    <property type="component" value="Unassembled WGS sequence"/>
</dbReference>
<accession>A0A8S1JCA2</accession>
<evidence type="ECO:0000313" key="4">
    <source>
        <dbReference type="EMBL" id="CAD7703648.1"/>
    </source>
</evidence>
<name>A0A8S1JCA2_9CHLO</name>
<dbReference type="InterPro" id="IPR009071">
    <property type="entry name" value="HMG_box_dom"/>
</dbReference>
<evidence type="ECO:0000313" key="5">
    <source>
        <dbReference type="Proteomes" id="UP000708148"/>
    </source>
</evidence>
<sequence>MASAVSQLNVAAFYGADLNRPYRVIDSEDGIRHRANEPEPVTRSLLEWAEETPFKSGGLVVKPRWVGDPPRQARNAFRIFEDEEGASLVAPGDTSFRAVERAARGELKKRWKSLAEKERRKFEELAEGDQLRYAAELKAFEQKNPEYAILRERAQKNKKPRKAPKRARRRNAPTKRRSATIDVSESGTSSSASDCSDEEPAEEHPSKDMEMVEAEATPELMTNSRNACEYDGNYAFPKSDRRRALRPRR</sequence>
<keyword evidence="5" id="KW-1185">Reference proteome</keyword>
<feature type="compositionally biased region" description="Low complexity" evidence="2">
    <location>
        <begin position="184"/>
        <end position="194"/>
    </location>
</feature>
<feature type="region of interest" description="Disordered" evidence="2">
    <location>
        <begin position="152"/>
        <end position="249"/>
    </location>
</feature>
<dbReference type="SUPFAM" id="SSF47095">
    <property type="entry name" value="HMG-box"/>
    <property type="match status" value="1"/>
</dbReference>
<dbReference type="AlphaFoldDB" id="A0A8S1JCA2"/>
<keyword evidence="1" id="KW-0238">DNA-binding</keyword>
<dbReference type="PROSITE" id="PS50118">
    <property type="entry name" value="HMG_BOX_2"/>
    <property type="match status" value="1"/>
</dbReference>
<evidence type="ECO:0000259" key="3">
    <source>
        <dbReference type="PROSITE" id="PS50118"/>
    </source>
</evidence>
<reference evidence="4" key="1">
    <citation type="submission" date="2020-12" db="EMBL/GenBank/DDBJ databases">
        <authorList>
            <person name="Iha C."/>
        </authorList>
    </citation>
    <scope>NUCLEOTIDE SEQUENCE</scope>
</reference>
<feature type="compositionally biased region" description="Basic residues" evidence="2">
    <location>
        <begin position="240"/>
        <end position="249"/>
    </location>
</feature>
<feature type="compositionally biased region" description="Basic residues" evidence="2">
    <location>
        <begin position="156"/>
        <end position="178"/>
    </location>
</feature>
<proteinExistence type="predicted"/>
<gene>
    <name evidence="4" type="ORF">OSTQU699_LOCUS9005</name>
</gene>
<feature type="DNA-binding region" description="HMG box" evidence="1">
    <location>
        <begin position="70"/>
        <end position="141"/>
    </location>
</feature>
<dbReference type="OrthoDB" id="1919336at2759"/>
<dbReference type="InterPro" id="IPR036910">
    <property type="entry name" value="HMG_box_dom_sf"/>
</dbReference>
<dbReference type="GO" id="GO:0003677">
    <property type="term" value="F:DNA binding"/>
    <property type="evidence" value="ECO:0007669"/>
    <property type="project" value="UniProtKB-UniRule"/>
</dbReference>
<evidence type="ECO:0000256" key="2">
    <source>
        <dbReference type="SAM" id="MobiDB-lite"/>
    </source>
</evidence>
<feature type="domain" description="HMG box" evidence="3">
    <location>
        <begin position="70"/>
        <end position="141"/>
    </location>
</feature>
<evidence type="ECO:0000256" key="1">
    <source>
        <dbReference type="PROSITE-ProRule" id="PRU00267"/>
    </source>
</evidence>
<keyword evidence="1" id="KW-0539">Nucleus</keyword>
<dbReference type="EMBL" id="CAJHUC010002341">
    <property type="protein sequence ID" value="CAD7703648.1"/>
    <property type="molecule type" value="Genomic_DNA"/>
</dbReference>
<dbReference type="GO" id="GO:0005634">
    <property type="term" value="C:nucleus"/>
    <property type="evidence" value="ECO:0007669"/>
    <property type="project" value="UniProtKB-UniRule"/>
</dbReference>
<dbReference type="Gene3D" id="1.10.30.10">
    <property type="entry name" value="High mobility group box domain"/>
    <property type="match status" value="1"/>
</dbReference>
<comment type="caution">
    <text evidence="4">The sequence shown here is derived from an EMBL/GenBank/DDBJ whole genome shotgun (WGS) entry which is preliminary data.</text>
</comment>
<organism evidence="4 5">
    <name type="scientific">Ostreobium quekettii</name>
    <dbReference type="NCBI Taxonomy" id="121088"/>
    <lineage>
        <taxon>Eukaryota</taxon>
        <taxon>Viridiplantae</taxon>
        <taxon>Chlorophyta</taxon>
        <taxon>core chlorophytes</taxon>
        <taxon>Ulvophyceae</taxon>
        <taxon>TCBD clade</taxon>
        <taxon>Bryopsidales</taxon>
        <taxon>Ostreobineae</taxon>
        <taxon>Ostreobiaceae</taxon>
        <taxon>Ostreobium</taxon>
    </lineage>
</organism>